<gene>
    <name evidence="9" type="ORF">KY5_0924</name>
</gene>
<evidence type="ECO:0000313" key="9">
    <source>
        <dbReference type="EMBL" id="ATL25942.1"/>
    </source>
</evidence>
<feature type="domain" description="Major facilitator superfamily (MFS) profile" evidence="8">
    <location>
        <begin position="18"/>
        <end position="477"/>
    </location>
</feature>
<dbReference type="GO" id="GO:0005886">
    <property type="term" value="C:plasma membrane"/>
    <property type="evidence" value="ECO:0007669"/>
    <property type="project" value="UniProtKB-SubCell"/>
</dbReference>
<dbReference type="InterPro" id="IPR020846">
    <property type="entry name" value="MFS_dom"/>
</dbReference>
<feature type="transmembrane region" description="Helical" evidence="7">
    <location>
        <begin position="310"/>
        <end position="336"/>
    </location>
</feature>
<evidence type="ECO:0000256" key="5">
    <source>
        <dbReference type="ARBA" id="ARBA00023136"/>
    </source>
</evidence>
<dbReference type="KEGG" id="sfk:KY5_0924"/>
<dbReference type="EMBL" id="CP022685">
    <property type="protein sequence ID" value="ATL25942.1"/>
    <property type="molecule type" value="Genomic_DNA"/>
</dbReference>
<dbReference type="PROSITE" id="PS50850">
    <property type="entry name" value="MFS"/>
    <property type="match status" value="1"/>
</dbReference>
<comment type="subcellular location">
    <subcellularLocation>
        <location evidence="1">Cell membrane</location>
        <topology evidence="1">Multi-pass membrane protein</topology>
    </subcellularLocation>
</comment>
<keyword evidence="2" id="KW-0813">Transport</keyword>
<dbReference type="InterPro" id="IPR011701">
    <property type="entry name" value="MFS"/>
</dbReference>
<evidence type="ECO:0000256" key="4">
    <source>
        <dbReference type="ARBA" id="ARBA00022989"/>
    </source>
</evidence>
<evidence type="ECO:0000256" key="3">
    <source>
        <dbReference type="ARBA" id="ARBA00022692"/>
    </source>
</evidence>
<accession>A0A291Q2V6</accession>
<feature type="transmembrane region" description="Helical" evidence="7">
    <location>
        <begin position="276"/>
        <end position="298"/>
    </location>
</feature>
<feature type="transmembrane region" description="Helical" evidence="7">
    <location>
        <begin position="112"/>
        <end position="132"/>
    </location>
</feature>
<feature type="transmembrane region" description="Helical" evidence="7">
    <location>
        <begin position="170"/>
        <end position="191"/>
    </location>
</feature>
<reference evidence="9 10" key="1">
    <citation type="submission" date="2017-08" db="EMBL/GenBank/DDBJ databases">
        <title>Complete Genome Sequence of Streptomyces formicae KY5, the formicamycin producer.</title>
        <authorList>
            <person name="Holmes N.A."/>
            <person name="Devine R."/>
            <person name="Qin Z."/>
            <person name="Seipke R.F."/>
            <person name="Wilkinson B."/>
            <person name="Hutchings M.I."/>
        </authorList>
    </citation>
    <scope>NUCLEOTIDE SEQUENCE [LARGE SCALE GENOMIC DNA]</scope>
    <source>
        <strain evidence="9 10">KY5</strain>
    </source>
</reference>
<dbReference type="SUPFAM" id="SSF103473">
    <property type="entry name" value="MFS general substrate transporter"/>
    <property type="match status" value="1"/>
</dbReference>
<feature type="transmembrane region" description="Helical" evidence="7">
    <location>
        <begin position="87"/>
        <end position="106"/>
    </location>
</feature>
<sequence>MPSDPARSTPLPDERSPASYALLLAPLILLTEVTALELTLIYPVLPLLSDAFDTASIGWTLTVVSLTGVVAQPLLGRVADVIGKKRMILYAAGAFATGSLICALAPSYPVFLTGRAVQGTCLVMAPAAYGLIRDVLPARVVPVALGAVTTGIGLSAIVGPLTGGALGQTFGYRAVFWFALGYVAVLTPWFARTLPESPVRRPREERRGIDVRGGLLLGAGAGGLLLLVGQGAAWGWTSVATLTALGSSLLLLVGFVRRELRAPAPLIDLRLLAGPALRWTLLAAFSGAFAIGGTAFAMPMLVQTPTSLGYGFGMSVLGAAVFLVPQGLLGAACGPLGGLLARRRGPRYTLMAALAGLTATTLTLALLHTAVWQLLLAALFMGAGFGCFFVGVSNLVVEAVPADRTAVGAGLMGVANNLGQATGVTVLGAVLARYVVDDSDEDHVLYAETGYALALGIASAVAFAGLLVATAMRHGREPATGGVLRIVGAEAERGAKGRTP</sequence>
<dbReference type="Proteomes" id="UP000221011">
    <property type="component" value="Chromosome"/>
</dbReference>
<feature type="transmembrane region" description="Helical" evidence="7">
    <location>
        <begin position="211"/>
        <end position="228"/>
    </location>
</feature>
<keyword evidence="10" id="KW-1185">Reference proteome</keyword>
<dbReference type="Gene3D" id="1.20.1250.20">
    <property type="entry name" value="MFS general substrate transporter like domains"/>
    <property type="match status" value="2"/>
</dbReference>
<feature type="transmembrane region" description="Helical" evidence="7">
    <location>
        <begin position="57"/>
        <end position="75"/>
    </location>
</feature>
<dbReference type="PRINTS" id="PR01035">
    <property type="entry name" value="TCRTETA"/>
</dbReference>
<organism evidence="9 10">
    <name type="scientific">Streptomyces formicae</name>
    <dbReference type="NCBI Taxonomy" id="1616117"/>
    <lineage>
        <taxon>Bacteria</taxon>
        <taxon>Bacillati</taxon>
        <taxon>Actinomycetota</taxon>
        <taxon>Actinomycetes</taxon>
        <taxon>Kitasatosporales</taxon>
        <taxon>Streptomycetaceae</taxon>
        <taxon>Streptomyces</taxon>
    </lineage>
</organism>
<protein>
    <submittedName>
        <fullName evidence="9">Putative membrane transport protein</fullName>
    </submittedName>
</protein>
<dbReference type="RefSeq" id="WP_098240982.1">
    <property type="nucleotide sequence ID" value="NZ_CP022685.1"/>
</dbReference>
<proteinExistence type="predicted"/>
<keyword evidence="3 7" id="KW-0812">Transmembrane</keyword>
<feature type="transmembrane region" description="Helical" evidence="7">
    <location>
        <begin position="139"/>
        <end position="158"/>
    </location>
</feature>
<evidence type="ECO:0000313" key="10">
    <source>
        <dbReference type="Proteomes" id="UP000221011"/>
    </source>
</evidence>
<feature type="transmembrane region" description="Helical" evidence="7">
    <location>
        <begin position="20"/>
        <end position="45"/>
    </location>
</feature>
<evidence type="ECO:0000259" key="8">
    <source>
        <dbReference type="PROSITE" id="PS50850"/>
    </source>
</evidence>
<dbReference type="PANTHER" id="PTHR42718">
    <property type="entry name" value="MAJOR FACILITATOR SUPERFAMILY MULTIDRUG TRANSPORTER MFSC"/>
    <property type="match status" value="1"/>
</dbReference>
<evidence type="ECO:0000256" key="2">
    <source>
        <dbReference type="ARBA" id="ARBA00022448"/>
    </source>
</evidence>
<name>A0A291Q2V6_9ACTN</name>
<dbReference type="GO" id="GO:0022857">
    <property type="term" value="F:transmembrane transporter activity"/>
    <property type="evidence" value="ECO:0007669"/>
    <property type="project" value="InterPro"/>
</dbReference>
<keyword evidence="4 7" id="KW-1133">Transmembrane helix</keyword>
<evidence type="ECO:0000256" key="1">
    <source>
        <dbReference type="ARBA" id="ARBA00004651"/>
    </source>
</evidence>
<dbReference type="AlphaFoldDB" id="A0A291Q2V6"/>
<evidence type="ECO:0000256" key="7">
    <source>
        <dbReference type="SAM" id="Phobius"/>
    </source>
</evidence>
<feature type="transmembrane region" description="Helical" evidence="7">
    <location>
        <begin position="409"/>
        <end position="431"/>
    </location>
</feature>
<dbReference type="InterPro" id="IPR001958">
    <property type="entry name" value="Tet-R_TetA/multi-R_MdtG-like"/>
</dbReference>
<keyword evidence="5 7" id="KW-0472">Membrane</keyword>
<dbReference type="Pfam" id="PF07690">
    <property type="entry name" value="MFS_1"/>
    <property type="match status" value="1"/>
</dbReference>
<evidence type="ECO:0000256" key="6">
    <source>
        <dbReference type="ARBA" id="ARBA00023251"/>
    </source>
</evidence>
<dbReference type="GO" id="GO:0046677">
    <property type="term" value="P:response to antibiotic"/>
    <property type="evidence" value="ECO:0007669"/>
    <property type="project" value="UniProtKB-KW"/>
</dbReference>
<feature type="transmembrane region" description="Helical" evidence="7">
    <location>
        <begin position="348"/>
        <end position="368"/>
    </location>
</feature>
<dbReference type="PANTHER" id="PTHR42718:SF9">
    <property type="entry name" value="MAJOR FACILITATOR SUPERFAMILY MULTIDRUG TRANSPORTER MFSC"/>
    <property type="match status" value="1"/>
</dbReference>
<feature type="transmembrane region" description="Helical" evidence="7">
    <location>
        <begin position="451"/>
        <end position="469"/>
    </location>
</feature>
<feature type="transmembrane region" description="Helical" evidence="7">
    <location>
        <begin position="234"/>
        <end position="256"/>
    </location>
</feature>
<feature type="transmembrane region" description="Helical" evidence="7">
    <location>
        <begin position="374"/>
        <end position="397"/>
    </location>
</feature>
<dbReference type="InterPro" id="IPR036259">
    <property type="entry name" value="MFS_trans_sf"/>
</dbReference>
<keyword evidence="6" id="KW-0046">Antibiotic resistance</keyword>